<feature type="region of interest" description="Disordered" evidence="1">
    <location>
        <begin position="1"/>
        <end position="26"/>
    </location>
</feature>
<gene>
    <name evidence="2" type="ORF">COW88_00745</name>
</gene>
<reference evidence="2 3" key="1">
    <citation type="submission" date="2017-09" db="EMBL/GenBank/DDBJ databases">
        <title>Depth-based differentiation of microbial function through sediment-hosted aquifers and enrichment of novel symbionts in the deep terrestrial subsurface.</title>
        <authorList>
            <person name="Probst A.J."/>
            <person name="Ladd B."/>
            <person name="Jarett J.K."/>
            <person name="Geller-Mcgrath D.E."/>
            <person name="Sieber C.M."/>
            <person name="Emerson J.B."/>
            <person name="Anantharaman K."/>
            <person name="Thomas B.C."/>
            <person name="Malmstrom R."/>
            <person name="Stieglmeier M."/>
            <person name="Klingl A."/>
            <person name="Woyke T."/>
            <person name="Ryan C.M."/>
            <person name="Banfield J.F."/>
        </authorList>
    </citation>
    <scope>NUCLEOTIDE SEQUENCE [LARGE SCALE GENOMIC DNA]</scope>
    <source>
        <strain evidence="2">CG22_combo_CG10-13_8_21_14_all_47_15</strain>
    </source>
</reference>
<evidence type="ECO:0000313" key="2">
    <source>
        <dbReference type="EMBL" id="PIP73827.1"/>
    </source>
</evidence>
<dbReference type="Proteomes" id="UP000230638">
    <property type="component" value="Unassembled WGS sequence"/>
</dbReference>
<name>A0A2H0CVA5_9BACT</name>
<comment type="caution">
    <text evidence="2">The sequence shown here is derived from an EMBL/GenBank/DDBJ whole genome shotgun (WGS) entry which is preliminary data.</text>
</comment>
<proteinExistence type="predicted"/>
<protein>
    <recommendedName>
        <fullName evidence="4">Nmd3 N-terminal domain-containing protein</fullName>
    </recommendedName>
</protein>
<dbReference type="EMBL" id="PCTL01000005">
    <property type="protein sequence ID" value="PIP73827.1"/>
    <property type="molecule type" value="Genomic_DNA"/>
</dbReference>
<accession>A0A2H0CVA5</accession>
<feature type="compositionally biased region" description="Basic and acidic residues" evidence="1">
    <location>
        <begin position="14"/>
        <end position="26"/>
    </location>
</feature>
<evidence type="ECO:0000313" key="3">
    <source>
        <dbReference type="Proteomes" id="UP000230638"/>
    </source>
</evidence>
<dbReference type="AlphaFoldDB" id="A0A2H0CVA5"/>
<evidence type="ECO:0008006" key="4">
    <source>
        <dbReference type="Google" id="ProtNLM"/>
    </source>
</evidence>
<organism evidence="2 3">
    <name type="scientific">Candidatus Lloydbacteria bacterium CG22_combo_CG10-13_8_21_14_all_47_15</name>
    <dbReference type="NCBI Taxonomy" id="1974635"/>
    <lineage>
        <taxon>Bacteria</taxon>
        <taxon>Candidatus Lloydiibacteriota</taxon>
    </lineage>
</organism>
<evidence type="ECO:0000256" key="1">
    <source>
        <dbReference type="SAM" id="MobiDB-lite"/>
    </source>
</evidence>
<sequence length="176" mass="20427">MANIFGKKSSIKLPQRDREAQHEEYGREGKGAVLCPDCGNVHFRKKWHASLATLHEHAKDEMLAVSGEKRCHACTMVREHTFEGELFLEKVPERFREELMNLIRHFGEHARANDPQDRIIAVEDTDTGYRITTTENQLADRLAKKIKDAFNTADIHFTHSKEPFEVDRIRVIFRSE</sequence>